<keyword evidence="13" id="KW-0325">Glycoprotein</keyword>
<keyword evidence="5" id="KW-0812">Transmembrane</keyword>
<evidence type="ECO:0000256" key="12">
    <source>
        <dbReference type="ARBA" id="ARBA00023157"/>
    </source>
</evidence>
<evidence type="ECO:0000256" key="11">
    <source>
        <dbReference type="ARBA" id="ARBA00023136"/>
    </source>
</evidence>
<dbReference type="GO" id="GO:0015012">
    <property type="term" value="P:heparan sulfate proteoglycan biosynthetic process"/>
    <property type="evidence" value="ECO:0007669"/>
    <property type="project" value="TreeGrafter"/>
</dbReference>
<dbReference type="GO" id="GO:0016020">
    <property type="term" value="C:membrane"/>
    <property type="evidence" value="ECO:0007669"/>
    <property type="project" value="InterPro"/>
</dbReference>
<keyword evidence="9" id="KW-1133">Transmembrane helix</keyword>
<gene>
    <name evidence="15" type="ORF">SAMN05660284_01276</name>
</gene>
<dbReference type="EMBL" id="FOVE01000007">
    <property type="protein sequence ID" value="SFN34700.1"/>
    <property type="molecule type" value="Genomic_DNA"/>
</dbReference>
<evidence type="ECO:0000256" key="2">
    <source>
        <dbReference type="ARBA" id="ARBA00004648"/>
    </source>
</evidence>
<evidence type="ECO:0000256" key="4">
    <source>
        <dbReference type="ARBA" id="ARBA00022679"/>
    </source>
</evidence>
<dbReference type="Proteomes" id="UP000242869">
    <property type="component" value="Unassembled WGS sequence"/>
</dbReference>
<dbReference type="RefSeq" id="WP_091192947.1">
    <property type="nucleotide sequence ID" value="NZ_FOVE01000007.1"/>
</dbReference>
<comment type="subcellular location">
    <subcellularLocation>
        <location evidence="2">Endoplasmic reticulum membrane</location>
        <topology evidence="2">Single-pass type II membrane protein</topology>
    </subcellularLocation>
    <subcellularLocation>
        <location evidence="1">Golgi apparatus membrane</location>
        <topology evidence="1">Single-pass type II membrane protein</topology>
    </subcellularLocation>
</comment>
<accession>A0A1I4YAS5</accession>
<evidence type="ECO:0000256" key="5">
    <source>
        <dbReference type="ARBA" id="ARBA00022692"/>
    </source>
</evidence>
<dbReference type="GO" id="GO:0050650">
    <property type="term" value="P:chondroitin sulfate proteoglycan biosynthetic process"/>
    <property type="evidence" value="ECO:0007669"/>
    <property type="project" value="TreeGrafter"/>
</dbReference>
<dbReference type="InterPro" id="IPR043538">
    <property type="entry name" value="XYLT"/>
</dbReference>
<dbReference type="PANTHER" id="PTHR46025:SF3">
    <property type="entry name" value="XYLOSYLTRANSFERASE OXT"/>
    <property type="match status" value="1"/>
</dbReference>
<keyword evidence="3" id="KW-0328">Glycosyltransferase</keyword>
<evidence type="ECO:0000256" key="10">
    <source>
        <dbReference type="ARBA" id="ARBA00023034"/>
    </source>
</evidence>
<name>A0A1I4YAS5_9NEIS</name>
<dbReference type="InterPro" id="IPR003406">
    <property type="entry name" value="Glyco_trans_14"/>
</dbReference>
<dbReference type="AlphaFoldDB" id="A0A1I4YAS5"/>
<keyword evidence="6" id="KW-0479">Metal-binding</keyword>
<evidence type="ECO:0000256" key="1">
    <source>
        <dbReference type="ARBA" id="ARBA00004323"/>
    </source>
</evidence>
<dbReference type="Pfam" id="PF02485">
    <property type="entry name" value="Branch"/>
    <property type="match status" value="1"/>
</dbReference>
<keyword evidence="10" id="KW-0333">Golgi apparatus</keyword>
<evidence type="ECO:0000313" key="16">
    <source>
        <dbReference type="Proteomes" id="UP000242869"/>
    </source>
</evidence>
<proteinExistence type="predicted"/>
<protein>
    <recommendedName>
        <fullName evidence="14">Peptide O-xylosyltransferase</fullName>
    </recommendedName>
</protein>
<dbReference type="GO" id="GO:0046872">
    <property type="term" value="F:metal ion binding"/>
    <property type="evidence" value="ECO:0007669"/>
    <property type="project" value="UniProtKB-KW"/>
</dbReference>
<evidence type="ECO:0000256" key="13">
    <source>
        <dbReference type="ARBA" id="ARBA00023180"/>
    </source>
</evidence>
<keyword evidence="8" id="KW-0735">Signal-anchor</keyword>
<evidence type="ECO:0000256" key="9">
    <source>
        <dbReference type="ARBA" id="ARBA00022989"/>
    </source>
</evidence>
<dbReference type="GO" id="GO:0030158">
    <property type="term" value="F:protein xylosyltransferase activity"/>
    <property type="evidence" value="ECO:0007669"/>
    <property type="project" value="InterPro"/>
</dbReference>
<dbReference type="STRING" id="83765.SAMN05660284_01276"/>
<reference evidence="16" key="1">
    <citation type="submission" date="2016-10" db="EMBL/GenBank/DDBJ databases">
        <authorList>
            <person name="Varghese N."/>
            <person name="Submissions S."/>
        </authorList>
    </citation>
    <scope>NUCLEOTIDE SEQUENCE [LARGE SCALE GENOMIC DNA]</scope>
    <source>
        <strain evidence="16">DSM 6150</strain>
    </source>
</reference>
<keyword evidence="16" id="KW-1185">Reference proteome</keyword>
<keyword evidence="4" id="KW-0808">Transferase</keyword>
<keyword evidence="11" id="KW-0472">Membrane</keyword>
<evidence type="ECO:0000256" key="14">
    <source>
        <dbReference type="ARBA" id="ARBA00042865"/>
    </source>
</evidence>
<evidence type="ECO:0000256" key="8">
    <source>
        <dbReference type="ARBA" id="ARBA00022968"/>
    </source>
</evidence>
<sequence length="290" mass="32953">MKIAYLILAHAHPQQVGRLTERLSAPGVHVYIHVDANTPATTFSALQAEVARCPAPVSWVERQPCRWGGFSLVEATLRLMRAALADRCDWLILLSGQDYPLQPNAAIAKKLENSDRAGFIDLQEPGAFDVRYRHEAWHFETLNGKPLGKLLQKAQRGLNRIGLRRPLPEPLTEIRAGSQWWMLSSQASHWLLDFCDKHPRIIPFFYRTLVPDEMFFQTLLWHSPLREQLCPDPLRLIEWEPGSWSPRTFTEADLPQLLATPALFARKFAPDGRVAALLDAARDEPECSHS</sequence>
<evidence type="ECO:0000256" key="3">
    <source>
        <dbReference type="ARBA" id="ARBA00022676"/>
    </source>
</evidence>
<evidence type="ECO:0000256" key="6">
    <source>
        <dbReference type="ARBA" id="ARBA00022723"/>
    </source>
</evidence>
<organism evidence="15 16">
    <name type="scientific">Formivibrio citricus</name>
    <dbReference type="NCBI Taxonomy" id="83765"/>
    <lineage>
        <taxon>Bacteria</taxon>
        <taxon>Pseudomonadati</taxon>
        <taxon>Pseudomonadota</taxon>
        <taxon>Betaproteobacteria</taxon>
        <taxon>Neisseriales</taxon>
        <taxon>Chitinibacteraceae</taxon>
        <taxon>Formivibrio</taxon>
    </lineage>
</organism>
<dbReference type="PANTHER" id="PTHR46025">
    <property type="entry name" value="XYLOSYLTRANSFERASE OXT"/>
    <property type="match status" value="1"/>
</dbReference>
<evidence type="ECO:0000313" key="15">
    <source>
        <dbReference type="EMBL" id="SFN34700.1"/>
    </source>
</evidence>
<keyword evidence="12" id="KW-1015">Disulfide bond</keyword>
<keyword evidence="7" id="KW-0256">Endoplasmic reticulum</keyword>
<evidence type="ECO:0000256" key="7">
    <source>
        <dbReference type="ARBA" id="ARBA00022824"/>
    </source>
</evidence>
<dbReference type="OrthoDB" id="7943907at2"/>